<dbReference type="OrthoDB" id="9776025at2"/>
<keyword evidence="3" id="KW-0175">Coiled coil</keyword>
<protein>
    <recommendedName>
        <fullName evidence="5">Flagellar hook-associated protein 2</fullName>
        <shortName evidence="5">HAP2</shortName>
    </recommendedName>
    <alternativeName>
        <fullName evidence="5">Flagellar cap protein</fullName>
    </alternativeName>
</protein>
<comment type="subunit">
    <text evidence="2 5">Homopentamer.</text>
</comment>
<evidence type="ECO:0000313" key="9">
    <source>
        <dbReference type="Proteomes" id="UP000184526"/>
    </source>
</evidence>
<keyword evidence="9" id="KW-1185">Reference proteome</keyword>
<keyword evidence="4 5" id="KW-0975">Bacterial flagellum</keyword>
<organism evidence="8 9">
    <name type="scientific">Clostridium collagenovorans DSM 3089</name>
    <dbReference type="NCBI Taxonomy" id="1121306"/>
    <lineage>
        <taxon>Bacteria</taxon>
        <taxon>Bacillati</taxon>
        <taxon>Bacillota</taxon>
        <taxon>Clostridia</taxon>
        <taxon>Eubacteriales</taxon>
        <taxon>Clostridiaceae</taxon>
        <taxon>Clostridium</taxon>
    </lineage>
</organism>
<evidence type="ECO:0000259" key="6">
    <source>
        <dbReference type="Pfam" id="PF02465"/>
    </source>
</evidence>
<name>A0A1M5WQJ2_9CLOT</name>
<keyword evidence="5" id="KW-0964">Secreted</keyword>
<dbReference type="PANTHER" id="PTHR30288:SF0">
    <property type="entry name" value="FLAGELLAR HOOK-ASSOCIATED PROTEIN 2"/>
    <property type="match status" value="1"/>
</dbReference>
<feature type="domain" description="Flagellar hook-associated protein 2 C-terminal" evidence="7">
    <location>
        <begin position="233"/>
        <end position="473"/>
    </location>
</feature>
<accession>A0A1M5WQJ2</accession>
<proteinExistence type="inferred from homology"/>
<reference evidence="8 9" key="1">
    <citation type="submission" date="2016-11" db="EMBL/GenBank/DDBJ databases">
        <authorList>
            <person name="Jaros S."/>
            <person name="Januszkiewicz K."/>
            <person name="Wedrychowicz H."/>
        </authorList>
    </citation>
    <scope>NUCLEOTIDE SEQUENCE [LARGE SCALE GENOMIC DNA]</scope>
    <source>
        <strain evidence="8 9">DSM 3089</strain>
    </source>
</reference>
<evidence type="ECO:0000256" key="5">
    <source>
        <dbReference type="RuleBase" id="RU362066"/>
    </source>
</evidence>
<evidence type="ECO:0000256" key="4">
    <source>
        <dbReference type="ARBA" id="ARBA00023143"/>
    </source>
</evidence>
<dbReference type="GO" id="GO:0009424">
    <property type="term" value="C:bacterial-type flagellum hook"/>
    <property type="evidence" value="ECO:0007669"/>
    <property type="project" value="UniProtKB-UniRule"/>
</dbReference>
<comment type="similarity">
    <text evidence="1 5">Belongs to the FliD family.</text>
</comment>
<evidence type="ECO:0000256" key="3">
    <source>
        <dbReference type="ARBA" id="ARBA00023054"/>
    </source>
</evidence>
<dbReference type="GO" id="GO:0005576">
    <property type="term" value="C:extracellular region"/>
    <property type="evidence" value="ECO:0007669"/>
    <property type="project" value="UniProtKB-SubCell"/>
</dbReference>
<dbReference type="EMBL" id="FQXP01000006">
    <property type="protein sequence ID" value="SHH89414.1"/>
    <property type="molecule type" value="Genomic_DNA"/>
</dbReference>
<dbReference type="GO" id="GO:0007155">
    <property type="term" value="P:cell adhesion"/>
    <property type="evidence" value="ECO:0007669"/>
    <property type="project" value="InterPro"/>
</dbReference>
<comment type="function">
    <text evidence="5">Required for morphogenesis and for the elongation of the flagellar filament by facilitating polymerization of the flagellin monomers at the tip of growing filament. Forms a capping structure, which prevents flagellin subunits (transported through the central channel of the flagellum) from leaking out without polymerization at the distal end.</text>
</comment>
<dbReference type="InterPro" id="IPR040026">
    <property type="entry name" value="FliD"/>
</dbReference>
<dbReference type="GO" id="GO:0071973">
    <property type="term" value="P:bacterial-type flagellum-dependent cell motility"/>
    <property type="evidence" value="ECO:0007669"/>
    <property type="project" value="TreeGrafter"/>
</dbReference>
<evidence type="ECO:0000313" key="8">
    <source>
        <dbReference type="EMBL" id="SHH89414.1"/>
    </source>
</evidence>
<comment type="subcellular location">
    <subcellularLocation>
        <location evidence="5">Secreted</location>
    </subcellularLocation>
    <subcellularLocation>
        <location evidence="5">Bacterial flagellum</location>
    </subcellularLocation>
</comment>
<keyword evidence="8" id="KW-0969">Cilium</keyword>
<dbReference type="RefSeq" id="WP_072831672.1">
    <property type="nucleotide sequence ID" value="NZ_FQXP01000006.1"/>
</dbReference>
<dbReference type="Pfam" id="PF07196">
    <property type="entry name" value="Flagellin_IN"/>
    <property type="match status" value="1"/>
</dbReference>
<evidence type="ECO:0000256" key="1">
    <source>
        <dbReference type="ARBA" id="ARBA00009764"/>
    </source>
</evidence>
<gene>
    <name evidence="8" type="ORF">SAMN02745196_01778</name>
</gene>
<dbReference type="Pfam" id="PF02465">
    <property type="entry name" value="FliD_N"/>
    <property type="match status" value="1"/>
</dbReference>
<dbReference type="AlphaFoldDB" id="A0A1M5WQJ2"/>
<dbReference type="Proteomes" id="UP000184526">
    <property type="component" value="Unassembled WGS sequence"/>
</dbReference>
<dbReference type="InterPro" id="IPR010810">
    <property type="entry name" value="Flagellin_hook_IN_motif"/>
</dbReference>
<feature type="domain" description="Flagellar hook-associated protein 2 N-terminal" evidence="6">
    <location>
        <begin position="14"/>
        <end position="115"/>
    </location>
</feature>
<sequence length="483" mass="53761">MTSVNSVRIPGLASGIDTDQMVKDMLIGEQNKIDKASQTQQSNKWKQQTYREVIKSVKGLYDKYFTATSPDYILGSKSFSSITVNSSNSNVISATAGAGAKNINYKFKVDKMAQPAKVESKNLGKDDVISDVDTKITINGKDINIKAGAKVNDVVKNINDTFKEGEVKASYSEMTGKFTIETGKTGVSSELKLEGDVFTKLDMDLSAKGSNNKVMVFPADTTNPLPADALKVIESESNTFTIDNITYSVNGVSDELISMTSKTDTKETVDKMKSFLEDYNKMMDSIYNQVTQKKNKDYPPLTEAQKKDMSKEEIEKWEEKAKVGLLRNDRELRSFMEDIKGAIFSTVEGSGMKLSDIGINLDSDYNKPGQLKLDEDKFKKALETNGDLVYETVTGAFSKVKDITYKYAGSSTSIFAQKSGIEKSASETNNLFSEQIRKQEKYIKDLTAKMNKREQALYAKFARLESSMNKLNSQMNYLMSEMS</sequence>
<dbReference type="STRING" id="1121306.SAMN02745196_01778"/>
<dbReference type="PANTHER" id="PTHR30288">
    <property type="entry name" value="FLAGELLAR CAP/ASSEMBLY PROTEIN FLID"/>
    <property type="match status" value="1"/>
</dbReference>
<keyword evidence="8" id="KW-0966">Cell projection</keyword>
<dbReference type="Pfam" id="PF07195">
    <property type="entry name" value="FliD_C"/>
    <property type="match status" value="1"/>
</dbReference>
<keyword evidence="8" id="KW-0282">Flagellum</keyword>
<dbReference type="InterPro" id="IPR010809">
    <property type="entry name" value="FliD_C"/>
</dbReference>
<dbReference type="InterPro" id="IPR003481">
    <property type="entry name" value="FliD_N"/>
</dbReference>
<dbReference type="GO" id="GO:0009421">
    <property type="term" value="C:bacterial-type flagellum filament cap"/>
    <property type="evidence" value="ECO:0007669"/>
    <property type="project" value="InterPro"/>
</dbReference>
<evidence type="ECO:0000256" key="2">
    <source>
        <dbReference type="ARBA" id="ARBA00011255"/>
    </source>
</evidence>
<evidence type="ECO:0000259" key="7">
    <source>
        <dbReference type="Pfam" id="PF07195"/>
    </source>
</evidence>